<evidence type="ECO:0000256" key="1">
    <source>
        <dbReference type="SAM" id="MobiDB-lite"/>
    </source>
</evidence>
<reference evidence="2 3" key="1">
    <citation type="submission" date="2017-08" db="EMBL/GenBank/DDBJ databases">
        <title>Mesorhizobium wenxinae sp. nov., a novel rhizobial species isolated from root nodules of chickpea (Cicer arietinum L.).</title>
        <authorList>
            <person name="Zhang J."/>
        </authorList>
    </citation>
    <scope>NUCLEOTIDE SEQUENCE [LARGE SCALE GENOMIC DNA]</scope>
    <source>
        <strain evidence="3">WYCCWR 10019</strain>
    </source>
</reference>
<proteinExistence type="predicted"/>
<dbReference type="EMBL" id="NPKH01000024">
    <property type="protein sequence ID" value="PAP93674.1"/>
    <property type="molecule type" value="Genomic_DNA"/>
</dbReference>
<evidence type="ECO:0000313" key="2">
    <source>
        <dbReference type="EMBL" id="PAP93674.1"/>
    </source>
</evidence>
<feature type="region of interest" description="Disordered" evidence="1">
    <location>
        <begin position="1"/>
        <end position="20"/>
    </location>
</feature>
<comment type="caution">
    <text evidence="2">The sequence shown here is derived from an EMBL/GenBank/DDBJ whole genome shotgun (WGS) entry which is preliminary data.</text>
</comment>
<keyword evidence="3" id="KW-1185">Reference proteome</keyword>
<evidence type="ECO:0000313" key="3">
    <source>
        <dbReference type="Proteomes" id="UP000215931"/>
    </source>
</evidence>
<dbReference type="Proteomes" id="UP000215931">
    <property type="component" value="Unassembled WGS sequence"/>
</dbReference>
<gene>
    <name evidence="2" type="ORF">CIT31_19575</name>
</gene>
<dbReference type="AlphaFoldDB" id="A0A271KDZ6"/>
<sequence length="62" mass="6297">MISPVKGEMSPKATEGVGSTGLAFLQRMEVGARRAATPSGLPAISPSRDPQGGRLQLHAGAP</sequence>
<feature type="region of interest" description="Disordered" evidence="1">
    <location>
        <begin position="33"/>
        <end position="62"/>
    </location>
</feature>
<accession>A0A271KDZ6</accession>
<name>A0A271KDZ6_9HYPH</name>
<organism evidence="2 3">
    <name type="scientific">Mesorhizobium wenxiniae</name>
    <dbReference type="NCBI Taxonomy" id="2014805"/>
    <lineage>
        <taxon>Bacteria</taxon>
        <taxon>Pseudomonadati</taxon>
        <taxon>Pseudomonadota</taxon>
        <taxon>Alphaproteobacteria</taxon>
        <taxon>Hyphomicrobiales</taxon>
        <taxon>Phyllobacteriaceae</taxon>
        <taxon>Mesorhizobium</taxon>
    </lineage>
</organism>
<protein>
    <submittedName>
        <fullName evidence="2">Uncharacterized protein</fullName>
    </submittedName>
</protein>